<dbReference type="AlphaFoldDB" id="A0A7Z1AH98"/>
<organism evidence="4 5">
    <name type="scientific">Candidatus Thiodiazotropha endolucinida</name>
    <dbReference type="NCBI Taxonomy" id="1655433"/>
    <lineage>
        <taxon>Bacteria</taxon>
        <taxon>Pseudomonadati</taxon>
        <taxon>Pseudomonadota</taxon>
        <taxon>Gammaproteobacteria</taxon>
        <taxon>Chromatiales</taxon>
        <taxon>Sedimenticolaceae</taxon>
        <taxon>Candidatus Thiodiazotropha</taxon>
    </lineage>
</organism>
<dbReference type="InterPro" id="IPR006058">
    <property type="entry name" value="2Fe2S_fd_BS"/>
</dbReference>
<proteinExistence type="predicted"/>
<dbReference type="PROSITE" id="PS51085">
    <property type="entry name" value="2FE2S_FER_2"/>
    <property type="match status" value="1"/>
</dbReference>
<dbReference type="CDD" id="cd00207">
    <property type="entry name" value="fer2"/>
    <property type="match status" value="1"/>
</dbReference>
<dbReference type="PROSITE" id="PS00197">
    <property type="entry name" value="2FE2S_FER_1"/>
    <property type="match status" value="1"/>
</dbReference>
<evidence type="ECO:0000313" key="5">
    <source>
        <dbReference type="Proteomes" id="UP000094769"/>
    </source>
</evidence>
<feature type="domain" description="2Fe-2S ferredoxin-type" evidence="3">
    <location>
        <begin position="3"/>
        <end position="96"/>
    </location>
</feature>
<sequence length="105" mass="11551">MSTQYEIYVEDKDTHFHCGDEQRLLHAMQAQGLGSIPVGCKGGGCGICRIQITQGRYETRKMSRTHVTEEDELLGIVLSCRVTPKSDLSLRLAPKPKEGTSESAA</sequence>
<name>A0A7Z1AH98_9GAMM</name>
<evidence type="ECO:0000259" key="3">
    <source>
        <dbReference type="PROSITE" id="PS51085"/>
    </source>
</evidence>
<keyword evidence="2" id="KW-0274">FAD</keyword>
<dbReference type="EMBL" id="MARB01000002">
    <property type="protein sequence ID" value="ODJ89383.1"/>
    <property type="molecule type" value="Genomic_DNA"/>
</dbReference>
<dbReference type="InterPro" id="IPR036010">
    <property type="entry name" value="2Fe-2S_ferredoxin-like_sf"/>
</dbReference>
<comment type="caution">
    <text evidence="4">The sequence shown here is derived from an EMBL/GenBank/DDBJ whole genome shotgun (WGS) entry which is preliminary data.</text>
</comment>
<dbReference type="OrthoDB" id="9133614at2"/>
<keyword evidence="1" id="KW-0285">Flavoprotein</keyword>
<dbReference type="PANTHER" id="PTHR43644">
    <property type="entry name" value="NA(+)-TRANSLOCATING NADH-QUINONE REDUCTASE SUBUNIT"/>
    <property type="match status" value="1"/>
</dbReference>
<dbReference type="EC" id="1.14.13.7" evidence="4"/>
<protein>
    <submittedName>
        <fullName evidence="4">Phenol hydroxylase P5 protein</fullName>
        <ecNumber evidence="4">1.14.13.7</ecNumber>
    </submittedName>
</protein>
<dbReference type="GO" id="GO:0051537">
    <property type="term" value="F:2 iron, 2 sulfur cluster binding"/>
    <property type="evidence" value="ECO:0007669"/>
    <property type="project" value="InterPro"/>
</dbReference>
<dbReference type="Proteomes" id="UP000094769">
    <property type="component" value="Unassembled WGS sequence"/>
</dbReference>
<evidence type="ECO:0000256" key="1">
    <source>
        <dbReference type="ARBA" id="ARBA00022630"/>
    </source>
</evidence>
<dbReference type="Pfam" id="PF00111">
    <property type="entry name" value="Fer2"/>
    <property type="match status" value="1"/>
</dbReference>
<dbReference type="InterPro" id="IPR012675">
    <property type="entry name" value="Beta-grasp_dom_sf"/>
</dbReference>
<reference evidence="4 5" key="1">
    <citation type="submission" date="2016-06" db="EMBL/GenBank/DDBJ databases">
        <title>Genome sequence of endosymbiont of Candidatus Endolucinida thiodiazotropha.</title>
        <authorList>
            <person name="Poehlein A."/>
            <person name="Koenig S."/>
            <person name="Heiden S.E."/>
            <person name="Thuermer A."/>
            <person name="Voget S."/>
            <person name="Daniel R."/>
            <person name="Markert S."/>
            <person name="Gros O."/>
            <person name="Schweder T."/>
        </authorList>
    </citation>
    <scope>NUCLEOTIDE SEQUENCE [LARGE SCALE GENOMIC DNA]</scope>
    <source>
        <strain evidence="4 5">COS</strain>
    </source>
</reference>
<accession>A0A7Z1AH98</accession>
<dbReference type="SUPFAM" id="SSF54292">
    <property type="entry name" value="2Fe-2S ferredoxin-like"/>
    <property type="match status" value="1"/>
</dbReference>
<dbReference type="PANTHER" id="PTHR43644:SF1">
    <property type="entry name" value="NAD(P)H-FLAVIN REDUCTASE"/>
    <property type="match status" value="1"/>
</dbReference>
<dbReference type="Gene3D" id="3.10.20.30">
    <property type="match status" value="1"/>
</dbReference>
<dbReference type="GO" id="GO:0018662">
    <property type="term" value="F:phenol 2-monooxygenase activity"/>
    <property type="evidence" value="ECO:0007669"/>
    <property type="project" value="UniProtKB-EC"/>
</dbReference>
<evidence type="ECO:0000313" key="4">
    <source>
        <dbReference type="EMBL" id="ODJ89383.1"/>
    </source>
</evidence>
<evidence type="ECO:0000256" key="2">
    <source>
        <dbReference type="ARBA" id="ARBA00022827"/>
    </source>
</evidence>
<dbReference type="InterPro" id="IPR001041">
    <property type="entry name" value="2Fe-2S_ferredoxin-type"/>
</dbReference>
<gene>
    <name evidence="4" type="primary">mphP</name>
    <name evidence="4" type="ORF">CODIS_04820</name>
</gene>
<keyword evidence="4" id="KW-0560">Oxidoreductase</keyword>
<dbReference type="RefSeq" id="WP_069121115.1">
    <property type="nucleotide sequence ID" value="NZ_MARB01000002.1"/>
</dbReference>
<keyword evidence="5" id="KW-1185">Reference proteome</keyword>